<feature type="region of interest" description="Disordered" evidence="1">
    <location>
        <begin position="517"/>
        <end position="538"/>
    </location>
</feature>
<dbReference type="AlphaFoldDB" id="A0A5K7ZNI4"/>
<keyword evidence="3" id="KW-1185">Reference proteome</keyword>
<proteinExistence type="predicted"/>
<organism evidence="2 3">
    <name type="scientific">Desulfosarcina widdelii</name>
    <dbReference type="NCBI Taxonomy" id="947919"/>
    <lineage>
        <taxon>Bacteria</taxon>
        <taxon>Pseudomonadati</taxon>
        <taxon>Thermodesulfobacteriota</taxon>
        <taxon>Desulfobacteria</taxon>
        <taxon>Desulfobacterales</taxon>
        <taxon>Desulfosarcinaceae</taxon>
        <taxon>Desulfosarcina</taxon>
    </lineage>
</organism>
<gene>
    <name evidence="2" type="ORF">DSCW_51740</name>
</gene>
<evidence type="ECO:0000256" key="1">
    <source>
        <dbReference type="SAM" id="MobiDB-lite"/>
    </source>
</evidence>
<evidence type="ECO:0000313" key="2">
    <source>
        <dbReference type="EMBL" id="BBO77757.1"/>
    </source>
</evidence>
<name>A0A5K7ZNI4_9BACT</name>
<dbReference type="KEGG" id="dwd:DSCW_51740"/>
<dbReference type="Proteomes" id="UP000427769">
    <property type="component" value="Chromosome"/>
</dbReference>
<evidence type="ECO:0000313" key="3">
    <source>
        <dbReference type="Proteomes" id="UP000427769"/>
    </source>
</evidence>
<protein>
    <recommendedName>
        <fullName evidence="4">Phage portal protein</fullName>
    </recommendedName>
</protein>
<evidence type="ECO:0008006" key="4">
    <source>
        <dbReference type="Google" id="ProtNLM"/>
    </source>
</evidence>
<accession>A0A5K7ZNI4</accession>
<reference evidence="2 3" key="1">
    <citation type="submission" date="2019-11" db="EMBL/GenBank/DDBJ databases">
        <title>Comparative genomics of hydrocarbon-degrading Desulfosarcina strains.</title>
        <authorList>
            <person name="Watanabe M."/>
            <person name="Kojima H."/>
            <person name="Fukui M."/>
        </authorList>
    </citation>
    <scope>NUCLEOTIDE SEQUENCE [LARGE SCALE GENOMIC DNA]</scope>
    <source>
        <strain evidence="2 3">PP31</strain>
    </source>
</reference>
<dbReference type="RefSeq" id="WP_231715557.1">
    <property type="nucleotide sequence ID" value="NZ_AP021875.1"/>
</dbReference>
<dbReference type="EMBL" id="AP021875">
    <property type="protein sequence ID" value="BBO77757.1"/>
    <property type="molecule type" value="Genomic_DNA"/>
</dbReference>
<sequence>MERQNERTTSDETATTADGNGPATHPSTDGLVIAPLATAAALDPSVFSKVSAIEAIPATWEERARKAWEYYIEEPLVKNCVNSWRTFAVGDEIKITSDDEDVKSDAGSLADRLNISAFVKDMILQLLVKGDAVGFKRYTKDGKDLEEAICVNPVSVKVKYAQGQMVEARQYPDENPGIGEGLELPVDQVLHLKWDAPSFSSRGNSQVLPAFQSIELLRDYRRAEQAIAKRWATPFRLLKVGGAFGQKMVMPDQKMLEQVRNMVNKMDLKSGLVVPFYVTIETHGTEGQVLNVEDKVKEVKEDIVVALGLSRSLVTGDGPNFATASVSLQKMLVMIREIKQAARNILSWIFDDWAELKGYQDKTLQFLFNDLDLSDAVDFKRLLIELYDRKLISRSSLQLKMDLDPDIESANRETEKRSVDLLDEKQVKPIADMVMAGIMSVETAQEMLGLDPAKNPTGSRTEASWAGPFARGDRGNAVCDDCAHFDDERNHCRVQRNETTFDTPVCRFFDAKTIPSEIPSEQKGEVPEKNTACRECEK</sequence>
<feature type="compositionally biased region" description="Basic and acidic residues" evidence="1">
    <location>
        <begin position="1"/>
        <end position="10"/>
    </location>
</feature>
<feature type="region of interest" description="Disordered" evidence="1">
    <location>
        <begin position="1"/>
        <end position="29"/>
    </location>
</feature>
<feature type="compositionally biased region" description="Basic and acidic residues" evidence="1">
    <location>
        <begin position="520"/>
        <end position="538"/>
    </location>
</feature>